<gene>
    <name evidence="2" type="ORF">B0T10DRAFT_260423</name>
</gene>
<organism evidence="2 3">
    <name type="scientific">Thelonectria olida</name>
    <dbReference type="NCBI Taxonomy" id="1576542"/>
    <lineage>
        <taxon>Eukaryota</taxon>
        <taxon>Fungi</taxon>
        <taxon>Dikarya</taxon>
        <taxon>Ascomycota</taxon>
        <taxon>Pezizomycotina</taxon>
        <taxon>Sordariomycetes</taxon>
        <taxon>Hypocreomycetidae</taxon>
        <taxon>Hypocreales</taxon>
        <taxon>Nectriaceae</taxon>
        <taxon>Thelonectria</taxon>
    </lineage>
</organism>
<sequence length="331" mass="37658">MASSHPYSSLRVPKDAPFELRPSLGKGWGAFAIRQIERGTLILREKPLFIIQKSHEDITDQDVWMAFQRLLPGQKRQFLCLRDNASDQFKSMNKAFAENCFLMDGIEPGNGPPVRGLFLLQSRFNHSCVPNSKVPTTNGDTIASFATRDILVGEEITFCYDSDFECRTRHERHQALRFVCDCKACLLGTPFQQLSDPRRRLIRGLQYLLLGVGLDGQRQVSRSPIITDPELKRASEYFNIPLTSRFIYNLLCALLLEQEELLDDFMNERVTPSIDTAVSFFRTDANATIAKFAMAQETWLEKVDVAFRLFGQADACDHELALLLRQLRGVS</sequence>
<comment type="caution">
    <text evidence="2">The sequence shown here is derived from an EMBL/GenBank/DDBJ whole genome shotgun (WGS) entry which is preliminary data.</text>
</comment>
<evidence type="ECO:0000313" key="3">
    <source>
        <dbReference type="Proteomes" id="UP000777438"/>
    </source>
</evidence>
<dbReference type="SUPFAM" id="SSF82199">
    <property type="entry name" value="SET domain"/>
    <property type="match status" value="1"/>
</dbReference>
<dbReference type="PANTHER" id="PTHR47332:SF4">
    <property type="entry name" value="SET DOMAIN-CONTAINING PROTEIN 5"/>
    <property type="match status" value="1"/>
</dbReference>
<keyword evidence="3" id="KW-1185">Reference proteome</keyword>
<dbReference type="EMBL" id="JAGPYM010000053">
    <property type="protein sequence ID" value="KAH6871525.1"/>
    <property type="molecule type" value="Genomic_DNA"/>
</dbReference>
<dbReference type="SMART" id="SM00317">
    <property type="entry name" value="SET"/>
    <property type="match status" value="1"/>
</dbReference>
<dbReference type="OrthoDB" id="438641at2759"/>
<protein>
    <recommendedName>
        <fullName evidence="1">SET domain-containing protein</fullName>
    </recommendedName>
</protein>
<evidence type="ECO:0000313" key="2">
    <source>
        <dbReference type="EMBL" id="KAH6871525.1"/>
    </source>
</evidence>
<dbReference type="Gene3D" id="2.170.270.10">
    <property type="entry name" value="SET domain"/>
    <property type="match status" value="1"/>
</dbReference>
<name>A0A9P8VRG2_9HYPO</name>
<dbReference type="PANTHER" id="PTHR47332">
    <property type="entry name" value="SET DOMAIN-CONTAINING PROTEIN 5"/>
    <property type="match status" value="1"/>
</dbReference>
<dbReference type="InterPro" id="IPR001214">
    <property type="entry name" value="SET_dom"/>
</dbReference>
<dbReference type="CDD" id="cd20071">
    <property type="entry name" value="SET_SMYD"/>
    <property type="match status" value="1"/>
</dbReference>
<dbReference type="Proteomes" id="UP000777438">
    <property type="component" value="Unassembled WGS sequence"/>
</dbReference>
<proteinExistence type="predicted"/>
<dbReference type="AlphaFoldDB" id="A0A9P8VRG2"/>
<evidence type="ECO:0000259" key="1">
    <source>
        <dbReference type="PROSITE" id="PS50280"/>
    </source>
</evidence>
<accession>A0A9P8VRG2</accession>
<feature type="domain" description="SET" evidence="1">
    <location>
        <begin position="16"/>
        <end position="161"/>
    </location>
</feature>
<dbReference type="InterPro" id="IPR053185">
    <property type="entry name" value="SET_domain_protein"/>
</dbReference>
<dbReference type="Pfam" id="PF00856">
    <property type="entry name" value="SET"/>
    <property type="match status" value="1"/>
</dbReference>
<dbReference type="InterPro" id="IPR046341">
    <property type="entry name" value="SET_dom_sf"/>
</dbReference>
<dbReference type="PROSITE" id="PS50280">
    <property type="entry name" value="SET"/>
    <property type="match status" value="1"/>
</dbReference>
<reference evidence="2 3" key="1">
    <citation type="journal article" date="2021" name="Nat. Commun.">
        <title>Genetic determinants of endophytism in the Arabidopsis root mycobiome.</title>
        <authorList>
            <person name="Mesny F."/>
            <person name="Miyauchi S."/>
            <person name="Thiergart T."/>
            <person name="Pickel B."/>
            <person name="Atanasova L."/>
            <person name="Karlsson M."/>
            <person name="Huettel B."/>
            <person name="Barry K.W."/>
            <person name="Haridas S."/>
            <person name="Chen C."/>
            <person name="Bauer D."/>
            <person name="Andreopoulos W."/>
            <person name="Pangilinan J."/>
            <person name="LaButti K."/>
            <person name="Riley R."/>
            <person name="Lipzen A."/>
            <person name="Clum A."/>
            <person name="Drula E."/>
            <person name="Henrissat B."/>
            <person name="Kohler A."/>
            <person name="Grigoriev I.V."/>
            <person name="Martin F.M."/>
            <person name="Hacquard S."/>
        </authorList>
    </citation>
    <scope>NUCLEOTIDE SEQUENCE [LARGE SCALE GENOMIC DNA]</scope>
    <source>
        <strain evidence="2 3">MPI-CAGE-CH-0241</strain>
    </source>
</reference>